<evidence type="ECO:0000313" key="2">
    <source>
        <dbReference type="EMBL" id="MQL55908.1"/>
    </source>
</evidence>
<protein>
    <submittedName>
        <fullName evidence="3">Tetratricopeptide repeat protein</fullName>
    </submittedName>
</protein>
<dbReference type="InterPro" id="IPR011990">
    <property type="entry name" value="TPR-like_helical_dom_sf"/>
</dbReference>
<proteinExistence type="predicted"/>
<dbReference type="EMBL" id="CP045482">
    <property type="protein sequence ID" value="QGR21528.1"/>
    <property type="molecule type" value="Genomic_DNA"/>
</dbReference>
<dbReference type="SMART" id="SM00028">
    <property type="entry name" value="TPR"/>
    <property type="match status" value="2"/>
</dbReference>
<dbReference type="GeneID" id="42779201"/>
<reference evidence="3 4" key="2">
    <citation type="submission" date="2019-10" db="EMBL/GenBank/DDBJ databases">
        <title>Genome Sequences from Six Type Strain Members of the Archaeal Family Sulfolobaceae: Acidianus ambivalens, Acidianus infernus, Metallosphaera prunae, Stygiolobus azoricus, Sulfolobus metallicus, and Sulfurisphaera ohwakuensis.</title>
        <authorList>
            <person name="Counts J.A."/>
            <person name="Kelly R.M."/>
        </authorList>
    </citation>
    <scope>NUCLEOTIDE SEQUENCE [LARGE SCALE GENOMIC DNA]</scope>
    <source>
        <strain evidence="3 4">LEI 10</strain>
    </source>
</reference>
<organism evidence="3 4">
    <name type="scientific">Acidianus ambivalens</name>
    <name type="common">Desulfurolobus ambivalens</name>
    <dbReference type="NCBI Taxonomy" id="2283"/>
    <lineage>
        <taxon>Archaea</taxon>
        <taxon>Thermoproteota</taxon>
        <taxon>Thermoprotei</taxon>
        <taxon>Sulfolobales</taxon>
        <taxon>Sulfolobaceae</taxon>
        <taxon>Acidianus</taxon>
    </lineage>
</organism>
<evidence type="ECO:0000313" key="4">
    <source>
        <dbReference type="Proteomes" id="UP000426328"/>
    </source>
</evidence>
<evidence type="ECO:0000256" key="1">
    <source>
        <dbReference type="SAM" id="Coils"/>
    </source>
</evidence>
<dbReference type="InterPro" id="IPR019734">
    <property type="entry name" value="TPR_rpt"/>
</dbReference>
<dbReference type="Pfam" id="PF13432">
    <property type="entry name" value="TPR_16"/>
    <property type="match status" value="1"/>
</dbReference>
<dbReference type="SUPFAM" id="SSF48452">
    <property type="entry name" value="TPR-like"/>
    <property type="match status" value="1"/>
</dbReference>
<dbReference type="AlphaFoldDB" id="A0A650CUT9"/>
<feature type="coiled-coil region" evidence="1">
    <location>
        <begin position="268"/>
        <end position="295"/>
    </location>
</feature>
<evidence type="ECO:0000313" key="3">
    <source>
        <dbReference type="EMBL" id="QGR21528.1"/>
    </source>
</evidence>
<dbReference type="KEGG" id="aamb:D1866_05650"/>
<keyword evidence="1" id="KW-0175">Coiled coil</keyword>
<dbReference type="Gene3D" id="1.25.40.10">
    <property type="entry name" value="Tetratricopeptide repeat domain"/>
    <property type="match status" value="2"/>
</dbReference>
<dbReference type="EMBL" id="WHYS01000002">
    <property type="protein sequence ID" value="MQL55908.1"/>
    <property type="molecule type" value="Genomic_DNA"/>
</dbReference>
<gene>
    <name evidence="3" type="ORF">D1866_05650</name>
    <name evidence="2" type="ORF">GFB69_09175</name>
</gene>
<dbReference type="RefSeq" id="WP_155861080.1">
    <property type="nucleotide sequence ID" value="NZ_CP045482.1"/>
</dbReference>
<sequence>MLDIEKAYKLYSDYKKTGNKELLSKIEELIRGDSSIQGLNLLALVYIEKGKYDDAINALDIALKKVKDDEDKATLLFNKALALFRKGDLDSSYEILKFIPPRTSVYAHSRRFLAQVCIKKGDLRHLEEARQILESFDMPNEDLAVTYILLSRLKDKSLYKKAVEIAKSIKNEKLLAEALLSSDDEKELEEALEIFRKLNDVNGEAKVLYKLSLKKPELLYEAIQRLEESGESRERQTLLYELYKRTGILNFLKEAIKIAEKYNDYLFLARSYVELSKKENELENLRKAVLFYEKYIESL</sequence>
<accession>A0A650CUT9</accession>
<evidence type="ECO:0000313" key="5">
    <source>
        <dbReference type="Proteomes" id="UP000474054"/>
    </source>
</evidence>
<dbReference type="Proteomes" id="UP000426328">
    <property type="component" value="Chromosome"/>
</dbReference>
<dbReference type="Proteomes" id="UP000474054">
    <property type="component" value="Unassembled WGS sequence"/>
</dbReference>
<name>A0A650CUT9_ACIAM</name>
<reference evidence="2 5" key="1">
    <citation type="submission" date="2019-10" db="EMBL/GenBank/DDBJ databases">
        <title>Comparative genomics of sulfur disproportionating microorganisms.</title>
        <authorList>
            <person name="Ward L.M."/>
            <person name="Bertran E."/>
            <person name="Johnston D."/>
        </authorList>
    </citation>
    <scope>NUCLEOTIDE SEQUENCE [LARGE SCALE GENOMIC DNA]</scope>
    <source>
        <strain evidence="2 5">DSM 3772</strain>
    </source>
</reference>
<keyword evidence="4" id="KW-1185">Reference proteome</keyword>